<dbReference type="EMBL" id="JPKZ01001696">
    <property type="protein sequence ID" value="KHN80666.1"/>
    <property type="molecule type" value="Genomic_DNA"/>
</dbReference>
<protein>
    <submittedName>
        <fullName evidence="3">Uncharacterized protein</fullName>
    </submittedName>
</protein>
<evidence type="ECO:0000313" key="4">
    <source>
        <dbReference type="Proteomes" id="UP000031036"/>
    </source>
</evidence>
<accession>A0A0B2VAY7</accession>
<evidence type="ECO:0000256" key="1">
    <source>
        <dbReference type="SAM" id="MobiDB-lite"/>
    </source>
</evidence>
<gene>
    <name evidence="3" type="ORF">Tcan_07152</name>
</gene>
<organism evidence="3 4">
    <name type="scientific">Toxocara canis</name>
    <name type="common">Canine roundworm</name>
    <dbReference type="NCBI Taxonomy" id="6265"/>
    <lineage>
        <taxon>Eukaryota</taxon>
        <taxon>Metazoa</taxon>
        <taxon>Ecdysozoa</taxon>
        <taxon>Nematoda</taxon>
        <taxon>Chromadorea</taxon>
        <taxon>Rhabditida</taxon>
        <taxon>Spirurina</taxon>
        <taxon>Ascaridomorpha</taxon>
        <taxon>Ascaridoidea</taxon>
        <taxon>Toxocaridae</taxon>
        <taxon>Toxocara</taxon>
    </lineage>
</organism>
<feature type="transmembrane region" description="Helical" evidence="2">
    <location>
        <begin position="12"/>
        <end position="42"/>
    </location>
</feature>
<proteinExistence type="predicted"/>
<feature type="compositionally biased region" description="Polar residues" evidence="1">
    <location>
        <begin position="101"/>
        <end position="113"/>
    </location>
</feature>
<keyword evidence="2" id="KW-0812">Transmembrane</keyword>
<evidence type="ECO:0000313" key="3">
    <source>
        <dbReference type="EMBL" id="KHN80666.1"/>
    </source>
</evidence>
<sequence>MQNKQQPKRRRIQISLFVVVGDFLKRHVFVIALLGIFGFVFIARHTFGKIFTLGFGPRSSHSVAIHRNNSPNTTMMKTSPRLAAMKPIANPCKRRRPAQAKRTSTTAQTRLMA</sequence>
<reference evidence="3 4" key="1">
    <citation type="submission" date="2014-11" db="EMBL/GenBank/DDBJ databases">
        <title>Genetic blueprint of the zoonotic pathogen Toxocara canis.</title>
        <authorList>
            <person name="Zhu X.-Q."/>
            <person name="Korhonen P.K."/>
            <person name="Cai H."/>
            <person name="Young N.D."/>
            <person name="Nejsum P."/>
            <person name="von Samson-Himmelstjerna G."/>
            <person name="Boag P.R."/>
            <person name="Tan P."/>
            <person name="Li Q."/>
            <person name="Min J."/>
            <person name="Yang Y."/>
            <person name="Wang X."/>
            <person name="Fang X."/>
            <person name="Hall R.S."/>
            <person name="Hofmann A."/>
            <person name="Sternberg P.W."/>
            <person name="Jex A.R."/>
            <person name="Gasser R.B."/>
        </authorList>
    </citation>
    <scope>NUCLEOTIDE SEQUENCE [LARGE SCALE GENOMIC DNA]</scope>
    <source>
        <strain evidence="3">PN_DK_2014</strain>
    </source>
</reference>
<evidence type="ECO:0000256" key="2">
    <source>
        <dbReference type="SAM" id="Phobius"/>
    </source>
</evidence>
<name>A0A0B2VAY7_TOXCA</name>
<keyword evidence="4" id="KW-1185">Reference proteome</keyword>
<comment type="caution">
    <text evidence="3">The sequence shown here is derived from an EMBL/GenBank/DDBJ whole genome shotgun (WGS) entry which is preliminary data.</text>
</comment>
<keyword evidence="2" id="KW-1133">Transmembrane helix</keyword>
<keyword evidence="2" id="KW-0472">Membrane</keyword>
<dbReference type="AlphaFoldDB" id="A0A0B2VAY7"/>
<dbReference type="Proteomes" id="UP000031036">
    <property type="component" value="Unassembled WGS sequence"/>
</dbReference>
<feature type="region of interest" description="Disordered" evidence="1">
    <location>
        <begin position="88"/>
        <end position="113"/>
    </location>
</feature>